<sequence>MLRRSLIRGMAAAPALAMPAQLRSATATTLRFVPVVDLAFLDPIVTGAYVTRNHGYMVFDTLYGMDSNLGISPQMVEGHVVSDDDKRWDLTLREGLLWHDGTKVLARDCVASIRRWAKRDAFGEALLAATDELSASDDRTIRFRLKYPFPLLPTALGKVSVTCCFMMPERLANTDAFQQVPEMVGSGPFRFRADERVAGVRSVYDRFEGYRPRADGVSDWVAGPKVVHYDRVVWSTMPDAATGTAAVQAGEQDWQEATLHDLVPTLRRNRNLTIDVLDPRGFTCQMRMNCLQPPFDNPAIRRAVMGAIDQAAFVTAIAGSDPAFQLTPLGFFPPGTPLASDAGVGALSAPRDYDRVRRDLAAAGYKGEKVVLLVPADSFSQKALGDVAAGLLREAGMNVEYTALDFGSVLQRRNRRTPVEEGGWSLFVINWQALDWMNPAIHATLRGDGAFPGWFTSPRMEALRERWFSAPTLADQQRVSQEMQSLAFEEVPFYPLGVYRQPTLYRKSVTNVNRGTPTFWSVRPA</sequence>
<dbReference type="SUPFAM" id="SSF53850">
    <property type="entry name" value="Periplasmic binding protein-like II"/>
    <property type="match status" value="1"/>
</dbReference>
<comment type="caution">
    <text evidence="6">The sequence shown here is derived from an EMBL/GenBank/DDBJ whole genome shotgun (WGS) entry which is preliminary data.</text>
</comment>
<feature type="chain" id="PRO_5046189380" evidence="4">
    <location>
        <begin position="18"/>
        <end position="525"/>
    </location>
</feature>
<dbReference type="EMBL" id="JAHCDA010000001">
    <property type="protein sequence ID" value="MBS7810948.1"/>
    <property type="molecule type" value="Genomic_DNA"/>
</dbReference>
<keyword evidence="3 4" id="KW-0732">Signal</keyword>
<evidence type="ECO:0000256" key="3">
    <source>
        <dbReference type="ARBA" id="ARBA00022729"/>
    </source>
</evidence>
<keyword evidence="7" id="KW-1185">Reference proteome</keyword>
<dbReference type="InterPro" id="IPR030678">
    <property type="entry name" value="Peptide/Ni-bd"/>
</dbReference>
<dbReference type="InterPro" id="IPR039424">
    <property type="entry name" value="SBP_5"/>
</dbReference>
<feature type="domain" description="Solute-binding protein family 5" evidence="5">
    <location>
        <begin position="71"/>
        <end position="439"/>
    </location>
</feature>
<evidence type="ECO:0000313" key="6">
    <source>
        <dbReference type="EMBL" id="MBS7810948.1"/>
    </source>
</evidence>
<dbReference type="Gene3D" id="3.10.105.10">
    <property type="entry name" value="Dipeptide-binding Protein, Domain 3"/>
    <property type="match status" value="1"/>
</dbReference>
<evidence type="ECO:0000259" key="5">
    <source>
        <dbReference type="Pfam" id="PF00496"/>
    </source>
</evidence>
<dbReference type="PIRSF" id="PIRSF002741">
    <property type="entry name" value="MppA"/>
    <property type="match status" value="1"/>
</dbReference>
<dbReference type="RefSeq" id="WP_213669530.1">
    <property type="nucleotide sequence ID" value="NZ_JAHCDA010000001.1"/>
</dbReference>
<reference evidence="6 7" key="1">
    <citation type="submission" date="2021-05" db="EMBL/GenBank/DDBJ databases">
        <title>Roseococcus sp. XZZS9, whole genome shotgun sequencing project.</title>
        <authorList>
            <person name="Zhao G."/>
            <person name="Shen L."/>
        </authorList>
    </citation>
    <scope>NUCLEOTIDE SEQUENCE [LARGE SCALE GENOMIC DNA]</scope>
    <source>
        <strain evidence="6 7">XZZS9</strain>
    </source>
</reference>
<accession>A0ABS5QEE8</accession>
<comment type="similarity">
    <text evidence="2">Belongs to the bacterial solute-binding protein 5 family.</text>
</comment>
<comment type="subcellular location">
    <subcellularLocation>
        <location evidence="1">Periplasm</location>
    </subcellularLocation>
</comment>
<dbReference type="Pfam" id="PF00496">
    <property type="entry name" value="SBP_bac_5"/>
    <property type="match status" value="1"/>
</dbReference>
<protein>
    <submittedName>
        <fullName evidence="6">ABC transporter substrate-binding protein</fullName>
    </submittedName>
</protein>
<evidence type="ECO:0000256" key="4">
    <source>
        <dbReference type="SAM" id="SignalP"/>
    </source>
</evidence>
<dbReference type="PANTHER" id="PTHR30290:SF38">
    <property type="entry name" value="D,D-DIPEPTIDE-BINDING PERIPLASMIC PROTEIN DDPA-RELATED"/>
    <property type="match status" value="1"/>
</dbReference>
<name>A0ABS5QEE8_9PROT</name>
<dbReference type="Proteomes" id="UP000766336">
    <property type="component" value="Unassembled WGS sequence"/>
</dbReference>
<evidence type="ECO:0000256" key="1">
    <source>
        <dbReference type="ARBA" id="ARBA00004418"/>
    </source>
</evidence>
<feature type="signal peptide" evidence="4">
    <location>
        <begin position="1"/>
        <end position="17"/>
    </location>
</feature>
<dbReference type="Gene3D" id="3.40.190.10">
    <property type="entry name" value="Periplasmic binding protein-like II"/>
    <property type="match status" value="1"/>
</dbReference>
<organism evidence="6 7">
    <name type="scientific">Roseococcus pinisoli</name>
    <dbReference type="NCBI Taxonomy" id="2835040"/>
    <lineage>
        <taxon>Bacteria</taxon>
        <taxon>Pseudomonadati</taxon>
        <taxon>Pseudomonadota</taxon>
        <taxon>Alphaproteobacteria</taxon>
        <taxon>Acetobacterales</taxon>
        <taxon>Roseomonadaceae</taxon>
        <taxon>Roseococcus</taxon>
    </lineage>
</organism>
<gene>
    <name evidence="6" type="ORF">KHU32_08360</name>
</gene>
<dbReference type="PANTHER" id="PTHR30290">
    <property type="entry name" value="PERIPLASMIC BINDING COMPONENT OF ABC TRANSPORTER"/>
    <property type="match status" value="1"/>
</dbReference>
<evidence type="ECO:0000313" key="7">
    <source>
        <dbReference type="Proteomes" id="UP000766336"/>
    </source>
</evidence>
<proteinExistence type="inferred from homology"/>
<dbReference type="InterPro" id="IPR000914">
    <property type="entry name" value="SBP_5_dom"/>
</dbReference>
<dbReference type="CDD" id="cd08502">
    <property type="entry name" value="PBP2_NikA_DppA_OppA_like_16"/>
    <property type="match status" value="1"/>
</dbReference>
<evidence type="ECO:0000256" key="2">
    <source>
        <dbReference type="ARBA" id="ARBA00005695"/>
    </source>
</evidence>